<dbReference type="Proteomes" id="UP000005234">
    <property type="component" value="Chromosome"/>
</dbReference>
<dbReference type="AlphaFoldDB" id="H8L3A7"/>
<feature type="domain" description="Tlde1" evidence="1">
    <location>
        <begin position="63"/>
        <end position="153"/>
    </location>
</feature>
<dbReference type="eggNOG" id="COG1376">
    <property type="taxonomic scope" value="Bacteria"/>
</dbReference>
<dbReference type="InterPro" id="IPR038063">
    <property type="entry name" value="Transpep_catalytic_dom"/>
</dbReference>
<accession>H8L3A7</accession>
<evidence type="ECO:0000313" key="2">
    <source>
        <dbReference type="EMBL" id="AFC85543.1"/>
    </source>
</evidence>
<keyword evidence="3" id="KW-1185">Reference proteome</keyword>
<protein>
    <recommendedName>
        <fullName evidence="1">Tlde1 domain-containing protein</fullName>
    </recommendedName>
</protein>
<name>H8L3A7_FRAAD</name>
<dbReference type="Pfam" id="PF10908">
    <property type="entry name" value="Tlde1_dom"/>
    <property type="match status" value="1"/>
</dbReference>
<proteinExistence type="predicted"/>
<organism evidence="2 3">
    <name type="scientific">Frateuria aurantia (strain ATCC 33424 / DSM 6220 / KCTC 2777 / LMG 1558 / NBRC 3245 / NCIMB 13370)</name>
    <name type="common">Acetobacter aurantius</name>
    <dbReference type="NCBI Taxonomy" id="767434"/>
    <lineage>
        <taxon>Bacteria</taxon>
        <taxon>Pseudomonadati</taxon>
        <taxon>Pseudomonadota</taxon>
        <taxon>Gammaproteobacteria</taxon>
        <taxon>Lysobacterales</taxon>
        <taxon>Rhodanobacteraceae</taxon>
        <taxon>Frateuria</taxon>
    </lineage>
</organism>
<dbReference type="HOGENOM" id="CLU_137289_0_0_6"/>
<dbReference type="InterPro" id="IPR021225">
    <property type="entry name" value="Tlde1_dom"/>
</dbReference>
<sequence length="164" mass="18214">MHQLREYAEPRSLNAPLLLHSPSQHSLHGLIGHIFSNPWKCNMAWIYRQASHPLLHDGKLATSQGYAGKIPCKNRPDCQSMADKGPLPRGSYVILAPRTHRQTGAWTLPLLPAPSNQMFGRKGFLIHGANQAHPNDSSTGCIVLPIEVRQRIWASGDHQLEVVP</sequence>
<dbReference type="EMBL" id="CP003350">
    <property type="protein sequence ID" value="AFC85543.1"/>
    <property type="molecule type" value="Genomic_DNA"/>
</dbReference>
<gene>
    <name evidence="2" type="ordered locus">Fraau_1082</name>
</gene>
<dbReference type="KEGG" id="fau:Fraau_1082"/>
<dbReference type="STRING" id="767434.Fraau_1082"/>
<dbReference type="Gene3D" id="2.40.440.10">
    <property type="entry name" value="L,D-transpeptidase catalytic domain-like"/>
    <property type="match status" value="1"/>
</dbReference>
<reference evidence="2" key="1">
    <citation type="submission" date="2012-02" db="EMBL/GenBank/DDBJ databases">
        <title>The complete genome of Frateuria aurantia DSM 6220.</title>
        <authorList>
            <consortium name="US DOE Joint Genome Institute (JGI-PGF)"/>
            <person name="Lucas S."/>
            <person name="Copeland A."/>
            <person name="Lapidus A."/>
            <person name="Glavina del Rio T."/>
            <person name="Dalin E."/>
            <person name="Tice H."/>
            <person name="Bruce D."/>
            <person name="Goodwin L."/>
            <person name="Pitluck S."/>
            <person name="Peters L."/>
            <person name="Ovchinnikova G."/>
            <person name="Teshima H."/>
            <person name="Kyrpides N."/>
            <person name="Mavromatis K."/>
            <person name="Ivanova N."/>
            <person name="Brettin T."/>
            <person name="Detter J.C."/>
            <person name="Han C."/>
            <person name="Larimer F."/>
            <person name="Land M."/>
            <person name="Hauser L."/>
            <person name="Markowitz V."/>
            <person name="Cheng J.-F."/>
            <person name="Hugenholtz P."/>
            <person name="Woyke T."/>
            <person name="Wu D."/>
            <person name="Brambilla E."/>
            <person name="Klenk H.-P."/>
            <person name="Eisen J.A."/>
        </authorList>
    </citation>
    <scope>NUCLEOTIDE SEQUENCE</scope>
    <source>
        <strain evidence="2">DSM 6220</strain>
    </source>
</reference>
<evidence type="ECO:0000259" key="1">
    <source>
        <dbReference type="Pfam" id="PF10908"/>
    </source>
</evidence>
<evidence type="ECO:0000313" key="3">
    <source>
        <dbReference type="Proteomes" id="UP000005234"/>
    </source>
</evidence>